<dbReference type="PATRIC" id="fig|512565.3.peg.5697"/>
<protein>
    <submittedName>
        <fullName evidence="6">Putative TetR-family transcriptional regulator</fullName>
    </submittedName>
</protein>
<feature type="domain" description="HTH tetR-type" evidence="5">
    <location>
        <begin position="18"/>
        <end position="78"/>
    </location>
</feature>
<dbReference type="GO" id="GO:0000976">
    <property type="term" value="F:transcription cis-regulatory region binding"/>
    <property type="evidence" value="ECO:0007669"/>
    <property type="project" value="TreeGrafter"/>
</dbReference>
<dbReference type="Gene3D" id="1.10.357.10">
    <property type="entry name" value="Tetracycline Repressor, domain 2"/>
    <property type="match status" value="1"/>
</dbReference>
<keyword evidence="3" id="KW-0804">Transcription</keyword>
<dbReference type="EMBL" id="AP012319">
    <property type="protein sequence ID" value="BAL90920.1"/>
    <property type="molecule type" value="Genomic_DNA"/>
</dbReference>
<dbReference type="Proteomes" id="UP000007882">
    <property type="component" value="Chromosome"/>
</dbReference>
<dbReference type="eggNOG" id="COG1309">
    <property type="taxonomic scope" value="Bacteria"/>
</dbReference>
<evidence type="ECO:0000256" key="3">
    <source>
        <dbReference type="ARBA" id="ARBA00023163"/>
    </source>
</evidence>
<dbReference type="STRING" id="512565.AMIS_57000"/>
<dbReference type="PANTHER" id="PTHR30055:SF151">
    <property type="entry name" value="TRANSCRIPTIONAL REGULATORY PROTEIN"/>
    <property type="match status" value="1"/>
</dbReference>
<dbReference type="KEGG" id="ams:AMIS_57000"/>
<proteinExistence type="predicted"/>
<evidence type="ECO:0000256" key="4">
    <source>
        <dbReference type="PROSITE-ProRule" id="PRU00335"/>
    </source>
</evidence>
<dbReference type="AlphaFoldDB" id="I0HD33"/>
<dbReference type="GO" id="GO:0003700">
    <property type="term" value="F:DNA-binding transcription factor activity"/>
    <property type="evidence" value="ECO:0007669"/>
    <property type="project" value="TreeGrafter"/>
</dbReference>
<dbReference type="GO" id="GO:0045892">
    <property type="term" value="P:negative regulation of DNA-templated transcription"/>
    <property type="evidence" value="ECO:0007669"/>
    <property type="project" value="InterPro"/>
</dbReference>
<evidence type="ECO:0000259" key="5">
    <source>
        <dbReference type="PROSITE" id="PS50977"/>
    </source>
</evidence>
<evidence type="ECO:0000256" key="1">
    <source>
        <dbReference type="ARBA" id="ARBA00023015"/>
    </source>
</evidence>
<organism evidence="6 7">
    <name type="scientific">Actinoplanes missouriensis (strain ATCC 14538 / DSM 43046 / CBS 188.64 / JCM 3121 / NBRC 102363 / NCIMB 12654 / NRRL B-3342 / UNCC 431)</name>
    <dbReference type="NCBI Taxonomy" id="512565"/>
    <lineage>
        <taxon>Bacteria</taxon>
        <taxon>Bacillati</taxon>
        <taxon>Actinomycetota</taxon>
        <taxon>Actinomycetes</taxon>
        <taxon>Micromonosporales</taxon>
        <taxon>Micromonosporaceae</taxon>
        <taxon>Actinoplanes</taxon>
    </lineage>
</organism>
<keyword evidence="2 4" id="KW-0238">DNA-binding</keyword>
<dbReference type="RefSeq" id="WP_014445808.1">
    <property type="nucleotide sequence ID" value="NC_017093.1"/>
</dbReference>
<evidence type="ECO:0000313" key="7">
    <source>
        <dbReference type="Proteomes" id="UP000007882"/>
    </source>
</evidence>
<dbReference type="SUPFAM" id="SSF48498">
    <property type="entry name" value="Tetracyclin repressor-like, C-terminal domain"/>
    <property type="match status" value="1"/>
</dbReference>
<dbReference type="InterPro" id="IPR050109">
    <property type="entry name" value="HTH-type_TetR-like_transc_reg"/>
</dbReference>
<keyword evidence="1" id="KW-0805">Transcription regulation</keyword>
<feature type="DNA-binding region" description="H-T-H motif" evidence="4">
    <location>
        <begin position="41"/>
        <end position="60"/>
    </location>
</feature>
<dbReference type="PROSITE" id="PS50977">
    <property type="entry name" value="HTH_TETR_2"/>
    <property type="match status" value="1"/>
</dbReference>
<dbReference type="Gene3D" id="1.10.10.60">
    <property type="entry name" value="Homeodomain-like"/>
    <property type="match status" value="1"/>
</dbReference>
<dbReference type="SUPFAM" id="SSF46689">
    <property type="entry name" value="Homeodomain-like"/>
    <property type="match status" value="1"/>
</dbReference>
<dbReference type="InterPro" id="IPR036271">
    <property type="entry name" value="Tet_transcr_reg_TetR-rel_C_sf"/>
</dbReference>
<dbReference type="HOGENOM" id="CLU_069543_5_2_11"/>
<reference evidence="6 7" key="1">
    <citation type="submission" date="2012-02" db="EMBL/GenBank/DDBJ databases">
        <title>Complete genome sequence of Actinoplanes missouriensis 431 (= NBRC 102363).</title>
        <authorList>
            <person name="Ohnishi Y."/>
            <person name="Ishikawa J."/>
            <person name="Sekine M."/>
            <person name="Hosoyama A."/>
            <person name="Harada T."/>
            <person name="Narita H."/>
            <person name="Hata T."/>
            <person name="Konno Y."/>
            <person name="Tutikane K."/>
            <person name="Fujita N."/>
            <person name="Horinouchi S."/>
            <person name="Hayakawa M."/>
        </authorList>
    </citation>
    <scope>NUCLEOTIDE SEQUENCE [LARGE SCALE GENOMIC DNA]</scope>
    <source>
        <strain evidence="7">ATCC 14538 / DSM 43046 / CBS 188.64 / JCM 3121 / NBRC 102363 / NCIMB 12654 / NRRL B-3342 / UNCC 431</strain>
    </source>
</reference>
<dbReference type="Pfam" id="PF00440">
    <property type="entry name" value="TetR_N"/>
    <property type="match status" value="1"/>
</dbReference>
<sequence length="210" mass="23273">MTSVWLRPEPDRRRRQPQLSRESITVAAVGLLDAEGVDGLTMRRLAAALGVTSTALYWHVETRDDVLDLAVDHVFGAVPIPEKTEWRADARTLVRGWRRAMLDHPWAAALIGRPMLGPNVLARTEFLQEALSRGGLKDRELTVATRLLANYVIGAALTEATWRASSAADREAARRHVTAACPTLVASRHLAGPERDDDEIFERGLDVILR</sequence>
<dbReference type="Pfam" id="PF02909">
    <property type="entry name" value="TetR_C_1"/>
    <property type="match status" value="1"/>
</dbReference>
<keyword evidence="7" id="KW-1185">Reference proteome</keyword>
<dbReference type="InterPro" id="IPR009057">
    <property type="entry name" value="Homeodomain-like_sf"/>
</dbReference>
<accession>I0HD33</accession>
<dbReference type="InterPro" id="IPR001647">
    <property type="entry name" value="HTH_TetR"/>
</dbReference>
<dbReference type="OrthoDB" id="3214072at2"/>
<evidence type="ECO:0000256" key="2">
    <source>
        <dbReference type="ARBA" id="ARBA00023125"/>
    </source>
</evidence>
<dbReference type="PANTHER" id="PTHR30055">
    <property type="entry name" value="HTH-TYPE TRANSCRIPTIONAL REGULATOR RUTR"/>
    <property type="match status" value="1"/>
</dbReference>
<evidence type="ECO:0000313" key="6">
    <source>
        <dbReference type="EMBL" id="BAL90920.1"/>
    </source>
</evidence>
<dbReference type="InterPro" id="IPR004111">
    <property type="entry name" value="Repressor_TetR_C"/>
</dbReference>
<name>I0HD33_ACTM4</name>
<gene>
    <name evidence="6" type="ordered locus">AMIS_57000</name>
</gene>